<feature type="coiled-coil region" evidence="1">
    <location>
        <begin position="178"/>
        <end position="205"/>
    </location>
</feature>
<dbReference type="InterPro" id="IPR036397">
    <property type="entry name" value="RNaseH_sf"/>
</dbReference>
<sequence>MDYTLLEPSAGGYENVLVLTDMFTRFTIAVPTKDQTARTTASALIKHWFVYFGCPARLHADQGRNFESGVIKELCRIYGIAKSRTTPYHPQGNAQCERFNRTMHEMLRSLPPEKKRNWKEHLPELVMAYNSYVHSSTGYPPFYLIFGADARLPRDVLGGQDFEGSSAEDLDEWVLAHHERLRTAADAARAAAQDASRKRKRLYDRRARGALIRPGDRVLLRNHRPRGRNKIQDKWEADPYLVVGQNQDNLPVFTVKPESGGPTKVAREREVRAFPRRPAGEQKNERKRDVRTVFEKCA</sequence>
<organism evidence="4 5">
    <name type="scientific">Aldrovandia affinis</name>
    <dbReference type="NCBI Taxonomy" id="143900"/>
    <lineage>
        <taxon>Eukaryota</taxon>
        <taxon>Metazoa</taxon>
        <taxon>Chordata</taxon>
        <taxon>Craniata</taxon>
        <taxon>Vertebrata</taxon>
        <taxon>Euteleostomi</taxon>
        <taxon>Actinopterygii</taxon>
        <taxon>Neopterygii</taxon>
        <taxon>Teleostei</taxon>
        <taxon>Notacanthiformes</taxon>
        <taxon>Halosauridae</taxon>
        <taxon>Aldrovandia</taxon>
    </lineage>
</organism>
<reference evidence="4" key="1">
    <citation type="journal article" date="2023" name="Science">
        <title>Genome structures resolve the early diversification of teleost fishes.</title>
        <authorList>
            <person name="Parey E."/>
            <person name="Louis A."/>
            <person name="Montfort J."/>
            <person name="Bouchez O."/>
            <person name="Roques C."/>
            <person name="Iampietro C."/>
            <person name="Lluch J."/>
            <person name="Castinel A."/>
            <person name="Donnadieu C."/>
            <person name="Desvignes T."/>
            <person name="Floi Bucao C."/>
            <person name="Jouanno E."/>
            <person name="Wen M."/>
            <person name="Mejri S."/>
            <person name="Dirks R."/>
            <person name="Jansen H."/>
            <person name="Henkel C."/>
            <person name="Chen W.J."/>
            <person name="Zahm M."/>
            <person name="Cabau C."/>
            <person name="Klopp C."/>
            <person name="Thompson A.W."/>
            <person name="Robinson-Rechavi M."/>
            <person name="Braasch I."/>
            <person name="Lecointre G."/>
            <person name="Bobe J."/>
            <person name="Postlethwait J.H."/>
            <person name="Berthelot C."/>
            <person name="Roest Crollius H."/>
            <person name="Guiguen Y."/>
        </authorList>
    </citation>
    <scope>NUCLEOTIDE SEQUENCE</scope>
    <source>
        <strain evidence="4">NC1722</strain>
    </source>
</reference>
<name>A0AAD7R545_9TELE</name>
<feature type="region of interest" description="Disordered" evidence="2">
    <location>
        <begin position="272"/>
        <end position="298"/>
    </location>
</feature>
<feature type="domain" description="Integrase catalytic" evidence="3">
    <location>
        <begin position="1"/>
        <end position="149"/>
    </location>
</feature>
<dbReference type="Gene3D" id="3.30.420.10">
    <property type="entry name" value="Ribonuclease H-like superfamily/Ribonuclease H"/>
    <property type="match status" value="1"/>
</dbReference>
<dbReference type="GO" id="GO:0015074">
    <property type="term" value="P:DNA integration"/>
    <property type="evidence" value="ECO:0007669"/>
    <property type="project" value="InterPro"/>
</dbReference>
<keyword evidence="1" id="KW-0175">Coiled coil</keyword>
<comment type="caution">
    <text evidence="4">The sequence shown here is derived from an EMBL/GenBank/DDBJ whole genome shotgun (WGS) entry which is preliminary data.</text>
</comment>
<dbReference type="FunFam" id="3.30.420.10:FF:000032">
    <property type="entry name" value="Retrovirus-related Pol polyprotein from transposon 297-like Protein"/>
    <property type="match status" value="1"/>
</dbReference>
<evidence type="ECO:0000313" key="4">
    <source>
        <dbReference type="EMBL" id="KAJ8366415.1"/>
    </source>
</evidence>
<dbReference type="InterPro" id="IPR050951">
    <property type="entry name" value="Retrovirus_Pol_polyprotein"/>
</dbReference>
<evidence type="ECO:0000256" key="2">
    <source>
        <dbReference type="SAM" id="MobiDB-lite"/>
    </source>
</evidence>
<dbReference type="InterPro" id="IPR001584">
    <property type="entry name" value="Integrase_cat-core"/>
</dbReference>
<proteinExistence type="predicted"/>
<protein>
    <recommendedName>
        <fullName evidence="3">Integrase catalytic domain-containing protein</fullName>
    </recommendedName>
</protein>
<dbReference type="GO" id="GO:0003676">
    <property type="term" value="F:nucleic acid binding"/>
    <property type="evidence" value="ECO:0007669"/>
    <property type="project" value="InterPro"/>
</dbReference>
<evidence type="ECO:0000259" key="3">
    <source>
        <dbReference type="PROSITE" id="PS50994"/>
    </source>
</evidence>
<evidence type="ECO:0000256" key="1">
    <source>
        <dbReference type="SAM" id="Coils"/>
    </source>
</evidence>
<dbReference type="Pfam" id="PF00665">
    <property type="entry name" value="rve"/>
    <property type="match status" value="1"/>
</dbReference>
<keyword evidence="5" id="KW-1185">Reference proteome</keyword>
<dbReference type="PANTHER" id="PTHR37984">
    <property type="entry name" value="PROTEIN CBG26694"/>
    <property type="match status" value="1"/>
</dbReference>
<dbReference type="InterPro" id="IPR012337">
    <property type="entry name" value="RNaseH-like_sf"/>
</dbReference>
<dbReference type="SUPFAM" id="SSF53098">
    <property type="entry name" value="Ribonuclease H-like"/>
    <property type="match status" value="1"/>
</dbReference>
<dbReference type="Proteomes" id="UP001221898">
    <property type="component" value="Unassembled WGS sequence"/>
</dbReference>
<accession>A0AAD7R545</accession>
<dbReference type="EMBL" id="JAINUG010000593">
    <property type="protein sequence ID" value="KAJ8366415.1"/>
    <property type="molecule type" value="Genomic_DNA"/>
</dbReference>
<dbReference type="PROSITE" id="PS50994">
    <property type="entry name" value="INTEGRASE"/>
    <property type="match status" value="1"/>
</dbReference>
<dbReference type="AlphaFoldDB" id="A0AAD7R545"/>
<evidence type="ECO:0000313" key="5">
    <source>
        <dbReference type="Proteomes" id="UP001221898"/>
    </source>
</evidence>
<dbReference type="PANTHER" id="PTHR37984:SF15">
    <property type="entry name" value="INTEGRASE CATALYTIC DOMAIN-CONTAINING PROTEIN"/>
    <property type="match status" value="1"/>
</dbReference>
<gene>
    <name evidence="4" type="ORF">AAFF_G00355690</name>
</gene>